<organism evidence="2 3">
    <name type="scientific">Cymbomonas tetramitiformis</name>
    <dbReference type="NCBI Taxonomy" id="36881"/>
    <lineage>
        <taxon>Eukaryota</taxon>
        <taxon>Viridiplantae</taxon>
        <taxon>Chlorophyta</taxon>
        <taxon>Pyramimonadophyceae</taxon>
        <taxon>Pyramimonadales</taxon>
        <taxon>Pyramimonadaceae</taxon>
        <taxon>Cymbomonas</taxon>
    </lineage>
</organism>
<feature type="non-terminal residue" evidence="2">
    <location>
        <position position="1"/>
    </location>
</feature>
<feature type="region of interest" description="Disordered" evidence="1">
    <location>
        <begin position="1"/>
        <end position="50"/>
    </location>
</feature>
<evidence type="ECO:0000256" key="1">
    <source>
        <dbReference type="SAM" id="MobiDB-lite"/>
    </source>
</evidence>
<keyword evidence="3" id="KW-1185">Reference proteome</keyword>
<gene>
    <name evidence="2" type="ORF">CYMTET_33379</name>
</gene>
<feature type="compositionally biased region" description="Gly residues" evidence="1">
    <location>
        <begin position="1"/>
        <end position="13"/>
    </location>
</feature>
<proteinExistence type="predicted"/>
<feature type="compositionally biased region" description="Basic and acidic residues" evidence="1">
    <location>
        <begin position="29"/>
        <end position="40"/>
    </location>
</feature>
<dbReference type="EMBL" id="LGRX02020401">
    <property type="protein sequence ID" value="KAK3257539.1"/>
    <property type="molecule type" value="Genomic_DNA"/>
</dbReference>
<accession>A0AAE0KR88</accession>
<evidence type="ECO:0000313" key="2">
    <source>
        <dbReference type="EMBL" id="KAK3257539.1"/>
    </source>
</evidence>
<evidence type="ECO:0000313" key="3">
    <source>
        <dbReference type="Proteomes" id="UP001190700"/>
    </source>
</evidence>
<feature type="region of interest" description="Disordered" evidence="1">
    <location>
        <begin position="62"/>
        <end position="105"/>
    </location>
</feature>
<sequence length="105" mass="11162">VEGRGGQWEGGGRLSWTHGGRDPGPVGGRVEEGRWGEERSPGQQQVGRHEHVAVVRCQELARWGSSQDESGRRDEGEASMAVRSGGARGRAAEVSGGKGKEAMKI</sequence>
<reference evidence="2 3" key="1">
    <citation type="journal article" date="2015" name="Genome Biol. Evol.">
        <title>Comparative Genomics of a Bacterivorous Green Alga Reveals Evolutionary Causalities and Consequences of Phago-Mixotrophic Mode of Nutrition.</title>
        <authorList>
            <person name="Burns J.A."/>
            <person name="Paasch A."/>
            <person name="Narechania A."/>
            <person name="Kim E."/>
        </authorList>
    </citation>
    <scope>NUCLEOTIDE SEQUENCE [LARGE SCALE GENOMIC DNA]</scope>
    <source>
        <strain evidence="2 3">PLY_AMNH</strain>
    </source>
</reference>
<dbReference type="AlphaFoldDB" id="A0AAE0KR88"/>
<name>A0AAE0KR88_9CHLO</name>
<comment type="caution">
    <text evidence="2">The sequence shown here is derived from an EMBL/GenBank/DDBJ whole genome shotgun (WGS) entry which is preliminary data.</text>
</comment>
<dbReference type="Proteomes" id="UP001190700">
    <property type="component" value="Unassembled WGS sequence"/>
</dbReference>
<protein>
    <submittedName>
        <fullName evidence="2">Uncharacterized protein</fullName>
    </submittedName>
</protein>